<evidence type="ECO:0000313" key="3">
    <source>
        <dbReference type="Proteomes" id="UP000070544"/>
    </source>
</evidence>
<dbReference type="Proteomes" id="UP000070544">
    <property type="component" value="Unassembled WGS sequence"/>
</dbReference>
<dbReference type="AlphaFoldDB" id="A0A139A619"/>
<feature type="region of interest" description="Disordered" evidence="1">
    <location>
        <begin position="1"/>
        <end position="52"/>
    </location>
</feature>
<protein>
    <submittedName>
        <fullName evidence="2">Uncharacterized protein</fullName>
    </submittedName>
</protein>
<evidence type="ECO:0000256" key="1">
    <source>
        <dbReference type="SAM" id="MobiDB-lite"/>
    </source>
</evidence>
<keyword evidence="3" id="KW-1185">Reference proteome</keyword>
<accession>A0A139A619</accession>
<gene>
    <name evidence="2" type="ORF">M427DRAFT_59745</name>
</gene>
<name>A0A139A619_GONPJ</name>
<feature type="compositionally biased region" description="Pro residues" evidence="1">
    <location>
        <begin position="28"/>
        <end position="38"/>
    </location>
</feature>
<proteinExistence type="predicted"/>
<organism evidence="2 3">
    <name type="scientific">Gonapodya prolifera (strain JEL478)</name>
    <name type="common">Monoblepharis prolifera</name>
    <dbReference type="NCBI Taxonomy" id="1344416"/>
    <lineage>
        <taxon>Eukaryota</taxon>
        <taxon>Fungi</taxon>
        <taxon>Fungi incertae sedis</taxon>
        <taxon>Chytridiomycota</taxon>
        <taxon>Chytridiomycota incertae sedis</taxon>
        <taxon>Monoblepharidomycetes</taxon>
        <taxon>Monoblepharidales</taxon>
        <taxon>Gonapodyaceae</taxon>
        <taxon>Gonapodya</taxon>
    </lineage>
</organism>
<evidence type="ECO:0000313" key="2">
    <source>
        <dbReference type="EMBL" id="KXS12237.1"/>
    </source>
</evidence>
<feature type="compositionally biased region" description="Basic and acidic residues" evidence="1">
    <location>
        <begin position="10"/>
        <end position="21"/>
    </location>
</feature>
<dbReference type="EMBL" id="KQ965790">
    <property type="protein sequence ID" value="KXS12237.1"/>
    <property type="molecule type" value="Genomic_DNA"/>
</dbReference>
<sequence length="52" mass="6151">MRNSWVQVDLEPRHQRSEKYPLFHPRSQPIPSPWPLQPEEPLTVSPLLTSTF</sequence>
<reference evidence="2 3" key="1">
    <citation type="journal article" date="2015" name="Genome Biol. Evol.">
        <title>Phylogenomic analyses indicate that early fungi evolved digesting cell walls of algal ancestors of land plants.</title>
        <authorList>
            <person name="Chang Y."/>
            <person name="Wang S."/>
            <person name="Sekimoto S."/>
            <person name="Aerts A.L."/>
            <person name="Choi C."/>
            <person name="Clum A."/>
            <person name="LaButti K.M."/>
            <person name="Lindquist E.A."/>
            <person name="Yee Ngan C."/>
            <person name="Ohm R.A."/>
            <person name="Salamov A.A."/>
            <person name="Grigoriev I.V."/>
            <person name="Spatafora J.W."/>
            <person name="Berbee M.L."/>
        </authorList>
    </citation>
    <scope>NUCLEOTIDE SEQUENCE [LARGE SCALE GENOMIC DNA]</scope>
    <source>
        <strain evidence="2 3">JEL478</strain>
    </source>
</reference>
<feature type="non-terminal residue" evidence="2">
    <location>
        <position position="52"/>
    </location>
</feature>